<proteinExistence type="predicted"/>
<comment type="caution">
    <text evidence="1">The sequence shown here is derived from an EMBL/GenBank/DDBJ whole genome shotgun (WGS) entry which is preliminary data.</text>
</comment>
<evidence type="ECO:0000313" key="1">
    <source>
        <dbReference type="EMBL" id="KFF06075.1"/>
    </source>
</evidence>
<dbReference type="AlphaFoldDB" id="A0A085ZNR1"/>
<organism evidence="1 2">
    <name type="scientific">Flavobacterium reichenbachii</name>
    <dbReference type="NCBI Taxonomy" id="362418"/>
    <lineage>
        <taxon>Bacteria</taxon>
        <taxon>Pseudomonadati</taxon>
        <taxon>Bacteroidota</taxon>
        <taxon>Flavobacteriia</taxon>
        <taxon>Flavobacteriales</taxon>
        <taxon>Flavobacteriaceae</taxon>
        <taxon>Flavobacterium</taxon>
    </lineage>
</organism>
<dbReference type="EMBL" id="JPRL01000001">
    <property type="protein sequence ID" value="KFF06075.1"/>
    <property type="molecule type" value="Genomic_DNA"/>
</dbReference>
<dbReference type="RefSeq" id="WP_035684151.1">
    <property type="nucleotide sequence ID" value="NZ_JPRL01000001.1"/>
</dbReference>
<dbReference type="OrthoDB" id="1346041at2"/>
<protein>
    <submittedName>
        <fullName evidence="1">Uncharacterized protein</fullName>
    </submittedName>
</protein>
<reference evidence="1 2" key="1">
    <citation type="submission" date="2014-07" db="EMBL/GenBank/DDBJ databases">
        <title>Genome of Flavobacterium reichenbachii LMG 25512.</title>
        <authorList>
            <person name="Stropko S.J."/>
            <person name="Pipes S.E."/>
            <person name="Newman J.D."/>
        </authorList>
    </citation>
    <scope>NUCLEOTIDE SEQUENCE [LARGE SCALE GENOMIC DNA]</scope>
    <source>
        <strain evidence="1 2">LMG 25512</strain>
    </source>
</reference>
<keyword evidence="2" id="KW-1185">Reference proteome</keyword>
<name>A0A085ZNR1_9FLAO</name>
<dbReference type="STRING" id="362418.IW19_11300"/>
<evidence type="ECO:0000313" key="2">
    <source>
        <dbReference type="Proteomes" id="UP000028715"/>
    </source>
</evidence>
<dbReference type="Proteomes" id="UP000028715">
    <property type="component" value="Unassembled WGS sequence"/>
</dbReference>
<sequence>MVSPELKEFFDNVYFMSSFERKKKIYELTNGFNSYLIEALRDEATAFFRDRMIEKLVEYSDKNGGFSKELLDKDIQANRLVVDKDIKIKDEDEREVGYIPIDGKSGSLVNFFNSNFFSIDYEVFRDVIEDSSEFLYELDDLVRRSHKLSKNPELSKDNI</sequence>
<accession>A0A085ZNR1</accession>
<gene>
    <name evidence="1" type="ORF">IW19_11300</name>
</gene>